<dbReference type="GO" id="GO:0005886">
    <property type="term" value="C:plasma membrane"/>
    <property type="evidence" value="ECO:0007669"/>
    <property type="project" value="UniProtKB-SubCell"/>
</dbReference>
<dbReference type="Proteomes" id="UP000325255">
    <property type="component" value="Unassembled WGS sequence"/>
</dbReference>
<evidence type="ECO:0000313" key="11">
    <source>
        <dbReference type="EMBL" id="KAA5610689.1"/>
    </source>
</evidence>
<keyword evidence="4" id="KW-0762">Sugar transport</keyword>
<dbReference type="PANTHER" id="PTHR43790:SF3">
    <property type="entry name" value="D-ALLOSE IMPORT ATP-BINDING PROTEIN ALSA-RELATED"/>
    <property type="match status" value="1"/>
</dbReference>
<keyword evidence="12" id="KW-1185">Reference proteome</keyword>
<dbReference type="CDD" id="cd03215">
    <property type="entry name" value="ABC_Carb_Monos_II"/>
    <property type="match status" value="1"/>
</dbReference>
<dbReference type="RefSeq" id="WP_150042275.1">
    <property type="nucleotide sequence ID" value="NZ_OW485601.1"/>
</dbReference>
<organism evidence="11 12">
    <name type="scientific">Rhodovastum atsumiense</name>
    <dbReference type="NCBI Taxonomy" id="504468"/>
    <lineage>
        <taxon>Bacteria</taxon>
        <taxon>Pseudomonadati</taxon>
        <taxon>Pseudomonadota</taxon>
        <taxon>Alphaproteobacteria</taxon>
        <taxon>Acetobacterales</taxon>
        <taxon>Acetobacteraceae</taxon>
        <taxon>Rhodovastum</taxon>
    </lineage>
</organism>
<dbReference type="InterPro" id="IPR027417">
    <property type="entry name" value="P-loop_NTPase"/>
</dbReference>
<keyword evidence="9" id="KW-0472">Membrane</keyword>
<dbReference type="PANTHER" id="PTHR43790">
    <property type="entry name" value="CARBOHYDRATE TRANSPORT ATP-BINDING PROTEIN MG119-RELATED"/>
    <property type="match status" value="1"/>
</dbReference>
<proteinExistence type="predicted"/>
<dbReference type="GO" id="GO:0005524">
    <property type="term" value="F:ATP binding"/>
    <property type="evidence" value="ECO:0007669"/>
    <property type="project" value="UniProtKB-KW"/>
</dbReference>
<feature type="domain" description="ABC transporter" evidence="10">
    <location>
        <begin position="7"/>
        <end position="243"/>
    </location>
</feature>
<feature type="domain" description="ABC transporter" evidence="10">
    <location>
        <begin position="244"/>
        <end position="492"/>
    </location>
</feature>
<dbReference type="OrthoDB" id="9805029at2"/>
<evidence type="ECO:0000256" key="1">
    <source>
        <dbReference type="ARBA" id="ARBA00004202"/>
    </source>
</evidence>
<dbReference type="CDD" id="cd03216">
    <property type="entry name" value="ABC_Carb_Monos_I"/>
    <property type="match status" value="1"/>
</dbReference>
<accession>A0A5M6IRZ9</accession>
<dbReference type="EMBL" id="VWPK01000029">
    <property type="protein sequence ID" value="KAA5610689.1"/>
    <property type="molecule type" value="Genomic_DNA"/>
</dbReference>
<name>A0A5M6IRZ9_9PROT</name>
<dbReference type="PROSITE" id="PS00211">
    <property type="entry name" value="ABC_TRANSPORTER_1"/>
    <property type="match status" value="1"/>
</dbReference>
<gene>
    <name evidence="11" type="ORF">F1189_18125</name>
</gene>
<dbReference type="SMART" id="SM00382">
    <property type="entry name" value="AAA"/>
    <property type="match status" value="2"/>
</dbReference>
<evidence type="ECO:0000259" key="10">
    <source>
        <dbReference type="PROSITE" id="PS50893"/>
    </source>
</evidence>
<evidence type="ECO:0000256" key="9">
    <source>
        <dbReference type="ARBA" id="ARBA00023136"/>
    </source>
</evidence>
<dbReference type="InterPro" id="IPR017871">
    <property type="entry name" value="ABC_transporter-like_CS"/>
</dbReference>
<dbReference type="FunFam" id="3.40.50.300:FF:000127">
    <property type="entry name" value="Ribose import ATP-binding protein RbsA"/>
    <property type="match status" value="1"/>
</dbReference>
<evidence type="ECO:0000256" key="5">
    <source>
        <dbReference type="ARBA" id="ARBA00022737"/>
    </source>
</evidence>
<keyword evidence="7 11" id="KW-0067">ATP-binding</keyword>
<comment type="subcellular location">
    <subcellularLocation>
        <location evidence="1">Cell membrane</location>
        <topology evidence="1">Peripheral membrane protein</topology>
    </subcellularLocation>
</comment>
<dbReference type="GO" id="GO:0016887">
    <property type="term" value="F:ATP hydrolysis activity"/>
    <property type="evidence" value="ECO:0007669"/>
    <property type="project" value="InterPro"/>
</dbReference>
<evidence type="ECO:0000256" key="7">
    <source>
        <dbReference type="ARBA" id="ARBA00022840"/>
    </source>
</evidence>
<dbReference type="PROSITE" id="PS50893">
    <property type="entry name" value="ABC_TRANSPORTER_2"/>
    <property type="match status" value="2"/>
</dbReference>
<comment type="caution">
    <text evidence="11">The sequence shown here is derived from an EMBL/GenBank/DDBJ whole genome shotgun (WGS) entry which is preliminary data.</text>
</comment>
<evidence type="ECO:0000256" key="8">
    <source>
        <dbReference type="ARBA" id="ARBA00022967"/>
    </source>
</evidence>
<evidence type="ECO:0000256" key="2">
    <source>
        <dbReference type="ARBA" id="ARBA00022448"/>
    </source>
</evidence>
<reference evidence="11 12" key="1">
    <citation type="submission" date="2019-09" db="EMBL/GenBank/DDBJ databases">
        <title>Genome sequence of Rhodovastum atsumiense, a diverse member of the Acetobacteraceae family of non-sulfur purple photosynthetic bacteria.</title>
        <authorList>
            <person name="Meyer T."/>
            <person name="Kyndt J."/>
        </authorList>
    </citation>
    <scope>NUCLEOTIDE SEQUENCE [LARGE SCALE GENOMIC DNA]</scope>
    <source>
        <strain evidence="11 12">DSM 21279</strain>
    </source>
</reference>
<evidence type="ECO:0000256" key="6">
    <source>
        <dbReference type="ARBA" id="ARBA00022741"/>
    </source>
</evidence>
<keyword evidence="2" id="KW-0813">Transport</keyword>
<evidence type="ECO:0000256" key="4">
    <source>
        <dbReference type="ARBA" id="ARBA00022597"/>
    </source>
</evidence>
<evidence type="ECO:0000313" key="12">
    <source>
        <dbReference type="Proteomes" id="UP000325255"/>
    </source>
</evidence>
<keyword evidence="5" id="KW-0677">Repeat</keyword>
<evidence type="ECO:0000256" key="3">
    <source>
        <dbReference type="ARBA" id="ARBA00022475"/>
    </source>
</evidence>
<dbReference type="AlphaFoldDB" id="A0A5M6IRZ9"/>
<keyword evidence="3" id="KW-1003">Cell membrane</keyword>
<dbReference type="Pfam" id="PF00005">
    <property type="entry name" value="ABC_tran"/>
    <property type="match status" value="2"/>
</dbReference>
<dbReference type="InterPro" id="IPR003593">
    <property type="entry name" value="AAA+_ATPase"/>
</dbReference>
<dbReference type="InterPro" id="IPR003439">
    <property type="entry name" value="ABC_transporter-like_ATP-bd"/>
</dbReference>
<dbReference type="Gene3D" id="3.40.50.300">
    <property type="entry name" value="P-loop containing nucleotide triphosphate hydrolases"/>
    <property type="match status" value="2"/>
</dbReference>
<protein>
    <submittedName>
        <fullName evidence="11">Sugar ABC transporter ATP-binding protein</fullName>
    </submittedName>
</protein>
<keyword evidence="6" id="KW-0547">Nucleotide-binding</keyword>
<keyword evidence="8" id="KW-1278">Translocase</keyword>
<dbReference type="InterPro" id="IPR050107">
    <property type="entry name" value="ABC_carbohydrate_import_ATPase"/>
</dbReference>
<dbReference type="SUPFAM" id="SSF52540">
    <property type="entry name" value="P-loop containing nucleoside triphosphate hydrolases"/>
    <property type="match status" value="2"/>
</dbReference>
<sequence>MTTAPLLSIRGIKKSFGGVRALVDGCLELNRGEILALCGGNGAGKSTILKVLMGFIAPDQGEILIDGRKVRFADARQALDAGIAIVQQELSAVPHLTVAENIYLGAEPRRFGFVDFRELNRRARELLASLGFDIDPTATMDSLSVAAQQLVEIAKALSHADADILIFDEPTSALSEKDSERLFDVLRGLAAAGKGIIYVTHRLAEIFNIATHYTVFKDGAYVTAGRIADITRERLIEMMIGGAIQQEYVKENVPTTAPLLEVRGLTRRPWFSDVSFALHRGEVLGIYGLVGSGRTELLDTIFGLRRADAGAILMEGRAFAGGDVAEAIGARLGYVTEDRKRSGLVLSSTVGRNLSLAALPRLQRGGFIHFPEERSCIARAIRMMNIKAPGPQEPVQNLSGGNQQKVVLGRSILTDPLVLLLDEPTRGVDVGAKKEIYRFISGFAQAGGAVLMVSSELEEILGMSDRTIVLCRGQVNGQFHRTEATQKKLMMAAA</sequence>